<sequence>MPGGGPIEEGRRPLLARAAAWLRGGRAEATRDRARRAWTCFTGLYAYEPRLLSWAREVPGAERLYLLLTFSDAFLRRYSGHEVVLFNDTEFLYYWLPGAKPNATGYVKPGRYALLLHTRTEGRRLRLELEKSEDGAFTAHELELTSETSLPGHTSLQPRSLDYGQYFVPELEALVLAWLTGYAQALHLGWVRPSAEESTKLATQVEPCREMEPLVRIRAGELLSRLRHTG</sequence>
<protein>
    <submittedName>
        <fullName evidence="1">Uncharacterized protein</fullName>
    </submittedName>
</protein>
<gene>
    <name evidence="1" type="ORF">SYV04_01925</name>
</gene>
<organism evidence="1 2">
    <name type="scientific">Hyalangium rubrum</name>
    <dbReference type="NCBI Taxonomy" id="3103134"/>
    <lineage>
        <taxon>Bacteria</taxon>
        <taxon>Pseudomonadati</taxon>
        <taxon>Myxococcota</taxon>
        <taxon>Myxococcia</taxon>
        <taxon>Myxococcales</taxon>
        <taxon>Cystobacterineae</taxon>
        <taxon>Archangiaceae</taxon>
        <taxon>Hyalangium</taxon>
    </lineage>
</organism>
<proteinExistence type="predicted"/>
<reference evidence="1 2" key="1">
    <citation type="submission" date="2023-12" db="EMBL/GenBank/DDBJ databases">
        <title>the genome sequence of Hyalangium sp. s54d21.</title>
        <authorList>
            <person name="Zhang X."/>
        </authorList>
    </citation>
    <scope>NUCLEOTIDE SEQUENCE [LARGE SCALE GENOMIC DNA]</scope>
    <source>
        <strain evidence="2">s54d21</strain>
    </source>
</reference>
<name>A0ABU5GZ57_9BACT</name>
<accession>A0ABU5GZ57</accession>
<keyword evidence="2" id="KW-1185">Reference proteome</keyword>
<dbReference type="RefSeq" id="WP_321543834.1">
    <property type="nucleotide sequence ID" value="NZ_JAXIVS010000001.1"/>
</dbReference>
<dbReference type="EMBL" id="JAXIVS010000001">
    <property type="protein sequence ID" value="MDY7225115.1"/>
    <property type="molecule type" value="Genomic_DNA"/>
</dbReference>
<evidence type="ECO:0000313" key="1">
    <source>
        <dbReference type="EMBL" id="MDY7225115.1"/>
    </source>
</evidence>
<dbReference type="Proteomes" id="UP001291309">
    <property type="component" value="Unassembled WGS sequence"/>
</dbReference>
<evidence type="ECO:0000313" key="2">
    <source>
        <dbReference type="Proteomes" id="UP001291309"/>
    </source>
</evidence>
<comment type="caution">
    <text evidence="1">The sequence shown here is derived from an EMBL/GenBank/DDBJ whole genome shotgun (WGS) entry which is preliminary data.</text>
</comment>